<feature type="compositionally biased region" description="Low complexity" evidence="1">
    <location>
        <begin position="19"/>
        <end position="34"/>
    </location>
</feature>
<comment type="caution">
    <text evidence="4">The sequence shown here is derived from an EMBL/GenBank/DDBJ whole genome shotgun (WGS) entry which is preliminary data.</text>
</comment>
<gene>
    <name evidence="4" type="ORF">CEJ45_10245</name>
</gene>
<dbReference type="InterPro" id="IPR029016">
    <property type="entry name" value="GAF-like_dom_sf"/>
</dbReference>
<keyword evidence="2" id="KW-0812">Transmembrane</keyword>
<accession>A0A225SUS4</accession>
<evidence type="ECO:0000256" key="1">
    <source>
        <dbReference type="SAM" id="MobiDB-lite"/>
    </source>
</evidence>
<name>A0A225SUS4_9BURK</name>
<evidence type="ECO:0000259" key="3">
    <source>
        <dbReference type="Pfam" id="PF16963"/>
    </source>
</evidence>
<feature type="domain" description="PelD GGDEF" evidence="3">
    <location>
        <begin position="374"/>
        <end position="498"/>
    </location>
</feature>
<protein>
    <recommendedName>
        <fullName evidence="3">PelD GGDEF domain-containing protein</fullName>
    </recommendedName>
</protein>
<feature type="transmembrane region" description="Helical" evidence="2">
    <location>
        <begin position="149"/>
        <end position="168"/>
    </location>
</feature>
<dbReference type="AlphaFoldDB" id="A0A225SUS4"/>
<evidence type="ECO:0000256" key="2">
    <source>
        <dbReference type="SAM" id="Phobius"/>
    </source>
</evidence>
<sequence>MGENVNERQRPASPPASPPNGSGRPWAASPRPAATAAQKRQKFWSRFFTRFDTDSGSPRKAALRIVETIALVAAALAVAWWLAPEDPFGLQAQFPWLWLMPAILAMRYGSTLGVVAVATMLGGWYLLMHGHQEDEAQAVVSAAQAFPQAYFLGGLVLTLLCGQFAEVWNARSRRLRGVNAYLEERLTMLTKNHFLLRLSHERLEQDLLSKPLTLRESLDRMRALTLTQYLLDPARMPAPDAFLQILVQSCQVESASVFACDIHGHVLPEAVASVGKVTPLVADDPLVRYCLTQQKLGHIQTESLNQTLRNQSRYLVCAPLRNYEGRQFGLLVVEQLPFLALNEDTLQLMSVLIDYYADGIEMGDSARAILQQLPTCPPELAVDLVRLHRLKRSTDIDSSLVALVFGDDELSRDMYDQVRRLKRAADVVWTYKAGGRNVLMTLLPLAGPAAVDGYLMRIETASHAQFDNKSLANFAAAHTAALGSDEPMRLLINLVERCAA</sequence>
<organism evidence="4 5">
    <name type="scientific">Herbaspirillum aquaticum</name>
    <dbReference type="NCBI Taxonomy" id="568783"/>
    <lineage>
        <taxon>Bacteria</taxon>
        <taxon>Pseudomonadati</taxon>
        <taxon>Pseudomonadota</taxon>
        <taxon>Betaproteobacteria</taxon>
        <taxon>Burkholderiales</taxon>
        <taxon>Oxalobacteraceae</taxon>
        <taxon>Herbaspirillum</taxon>
    </lineage>
</organism>
<feature type="transmembrane region" description="Helical" evidence="2">
    <location>
        <begin position="65"/>
        <end position="83"/>
    </location>
</feature>
<dbReference type="SUPFAM" id="SSF55781">
    <property type="entry name" value="GAF domain-like"/>
    <property type="match status" value="1"/>
</dbReference>
<keyword evidence="2" id="KW-0472">Membrane</keyword>
<dbReference type="InterPro" id="IPR038367">
    <property type="entry name" value="PelD_GGDEF_sf"/>
</dbReference>
<dbReference type="Gene3D" id="3.30.70.2880">
    <property type="match status" value="1"/>
</dbReference>
<feature type="compositionally biased region" description="Basic and acidic residues" evidence="1">
    <location>
        <begin position="1"/>
        <end position="10"/>
    </location>
</feature>
<dbReference type="Gene3D" id="3.30.450.40">
    <property type="match status" value="1"/>
</dbReference>
<reference evidence="4 5" key="1">
    <citation type="journal article" date="2010" name="Int. J. Syst. Evol. Microbiol.">
        <title>Reclassification of Herbaspirillum putei as a later heterotypic synonym of Herbaspirillum huttiense, with the description of H. huttiense subsp. huttiense subsp. nov. and H. huttiense subsp. putei subsp. nov., comb. nov., and description of Herbaspirillum aquaticum sp. nov.</title>
        <authorList>
            <person name="Dobritsa A.P."/>
            <person name="Reddy M.C."/>
            <person name="Samadpour M."/>
        </authorList>
    </citation>
    <scope>NUCLEOTIDE SEQUENCE [LARGE SCALE GENOMIC DNA]</scope>
    <source>
        <strain evidence="4 5">IEH 4430</strain>
    </source>
</reference>
<feature type="region of interest" description="Disordered" evidence="1">
    <location>
        <begin position="1"/>
        <end position="34"/>
    </location>
</feature>
<dbReference type="InterPro" id="IPR031583">
    <property type="entry name" value="PelD_GGDEF"/>
</dbReference>
<keyword evidence="5" id="KW-1185">Reference proteome</keyword>
<dbReference type="Pfam" id="PF16963">
    <property type="entry name" value="PelD_GGDEF"/>
    <property type="match status" value="1"/>
</dbReference>
<dbReference type="Proteomes" id="UP000214747">
    <property type="component" value="Unassembled WGS sequence"/>
</dbReference>
<dbReference type="EMBL" id="NJGV01000008">
    <property type="protein sequence ID" value="OWY34670.1"/>
    <property type="molecule type" value="Genomic_DNA"/>
</dbReference>
<proteinExistence type="predicted"/>
<evidence type="ECO:0000313" key="5">
    <source>
        <dbReference type="Proteomes" id="UP000214747"/>
    </source>
</evidence>
<feature type="transmembrane region" description="Helical" evidence="2">
    <location>
        <begin position="103"/>
        <end position="128"/>
    </location>
</feature>
<evidence type="ECO:0000313" key="4">
    <source>
        <dbReference type="EMBL" id="OWY34670.1"/>
    </source>
</evidence>
<keyword evidence="2" id="KW-1133">Transmembrane helix</keyword>